<comment type="caution">
    <text evidence="1">The sequence shown here is derived from an EMBL/GenBank/DDBJ whole genome shotgun (WGS) entry which is preliminary data.</text>
</comment>
<dbReference type="Proteomes" id="UP000661691">
    <property type="component" value="Unassembled WGS sequence"/>
</dbReference>
<dbReference type="EMBL" id="JACXAH010000022">
    <property type="protein sequence ID" value="MBD1373300.1"/>
    <property type="molecule type" value="Genomic_DNA"/>
</dbReference>
<keyword evidence="2" id="KW-1185">Reference proteome</keyword>
<dbReference type="Pfam" id="PF07591">
    <property type="entry name" value="PT-HINT"/>
    <property type="match status" value="1"/>
</dbReference>
<organism evidence="1 2">
    <name type="scientific">Polycladospora coralii</name>
    <dbReference type="NCBI Taxonomy" id="2771432"/>
    <lineage>
        <taxon>Bacteria</taxon>
        <taxon>Bacillati</taxon>
        <taxon>Bacillota</taxon>
        <taxon>Bacilli</taxon>
        <taxon>Bacillales</taxon>
        <taxon>Thermoactinomycetaceae</taxon>
        <taxon>Polycladospora</taxon>
    </lineage>
</organism>
<accession>A0A926NCI2</accession>
<evidence type="ECO:0008006" key="3">
    <source>
        <dbReference type="Google" id="ProtNLM"/>
    </source>
</evidence>
<protein>
    <recommendedName>
        <fullName evidence="3">Hint domain-containing protein</fullName>
    </recommendedName>
</protein>
<dbReference type="InterPro" id="IPR036844">
    <property type="entry name" value="Hint_dom_sf"/>
</dbReference>
<evidence type="ECO:0000313" key="1">
    <source>
        <dbReference type="EMBL" id="MBD1373300.1"/>
    </source>
</evidence>
<dbReference type="Gene3D" id="2.170.16.10">
    <property type="entry name" value="Hedgehog/Intein (Hint) domain"/>
    <property type="match status" value="1"/>
</dbReference>
<proteinExistence type="predicted"/>
<name>A0A926NCI2_9BACL</name>
<reference evidence="1" key="1">
    <citation type="submission" date="2020-09" db="EMBL/GenBank/DDBJ databases">
        <title>A novel bacterium of genus Hazenella, isolated from South China Sea.</title>
        <authorList>
            <person name="Huang H."/>
            <person name="Mo K."/>
            <person name="Hu Y."/>
        </authorList>
    </citation>
    <scope>NUCLEOTIDE SEQUENCE</scope>
    <source>
        <strain evidence="1">IB182357</strain>
    </source>
</reference>
<dbReference type="SUPFAM" id="SSF51294">
    <property type="entry name" value="Hedgehog/intein (Hint) domain"/>
    <property type="match status" value="1"/>
</dbReference>
<evidence type="ECO:0000313" key="2">
    <source>
        <dbReference type="Proteomes" id="UP000661691"/>
    </source>
</evidence>
<sequence>MHVGGEIIETTDEHPFWVVDVGWVKTIDLRAGDVFETADGKTLTVDQIEDHRL</sequence>
<dbReference type="AlphaFoldDB" id="A0A926NCI2"/>
<gene>
    <name evidence="1" type="ORF">IC620_13170</name>
</gene>